<dbReference type="SUPFAM" id="SSF48371">
    <property type="entry name" value="ARM repeat"/>
    <property type="match status" value="1"/>
</dbReference>
<dbReference type="GO" id="GO:0016829">
    <property type="term" value="F:lyase activity"/>
    <property type="evidence" value="ECO:0007669"/>
    <property type="project" value="UniProtKB-KW"/>
</dbReference>
<reference evidence="2" key="1">
    <citation type="submission" date="2014-11" db="EMBL/GenBank/DDBJ databases">
        <authorList>
            <person name="Hornung B.V."/>
        </authorList>
    </citation>
    <scope>NUCLEOTIDE SEQUENCE</scope>
    <source>
        <strain evidence="2">INE</strain>
    </source>
</reference>
<accession>A0A8S0VX56</accession>
<organism evidence="1">
    <name type="scientific">Acididesulfobacillus acetoxydans</name>
    <dbReference type="NCBI Taxonomy" id="1561005"/>
    <lineage>
        <taxon>Bacteria</taxon>
        <taxon>Bacillati</taxon>
        <taxon>Bacillota</taxon>
        <taxon>Clostridia</taxon>
        <taxon>Eubacteriales</taxon>
        <taxon>Peptococcaceae</taxon>
        <taxon>Acididesulfobacillus</taxon>
    </lineage>
</organism>
<protein>
    <submittedName>
        <fullName evidence="2">HEAT repeat protein</fullName>
    </submittedName>
    <submittedName>
        <fullName evidence="1">PBS lyase HEAT-like repeat</fullName>
    </submittedName>
</protein>
<dbReference type="PANTHER" id="PTHR12697">
    <property type="entry name" value="PBS LYASE HEAT-LIKE PROTEIN"/>
    <property type="match status" value="1"/>
</dbReference>
<dbReference type="Proteomes" id="UP000836597">
    <property type="component" value="Chromosome"/>
</dbReference>
<reference evidence="1" key="2">
    <citation type="submission" date="2020-01" db="EMBL/GenBank/DDBJ databases">
        <authorList>
            <person name="Hornung B."/>
        </authorList>
    </citation>
    <scope>NUCLEOTIDE SEQUENCE</scope>
    <source>
        <strain evidence="1">PacBioINE</strain>
    </source>
</reference>
<dbReference type="KEGG" id="aacx:DEACI_2270"/>
<dbReference type="InterPro" id="IPR011989">
    <property type="entry name" value="ARM-like"/>
</dbReference>
<sequence>MDALIHGLTSVLLEEWGGPRSPLALEYIKEKIIPDLAACLILNHDLWRNPTFAEILAWKLKSQYAYPAAVAAGLSNEILAAARRTVVPPALPELDPKEPWRRIFRLWVCEESLPLVEEKTGYPLAYLDLLFLRFKRLRTFLAGHSVSLWECWAQPELRDFGFDLLSFLYEFQRALTGEPWFAERLVLRQVLLDAGLSLEVGDLVLLLEVIHTREGEITAGDVARIFAGIWPGVAPAPCSEKSGPEERFPSSSGRVEKLVSGPVTGLVGGSADRFVDGSAKRGVDGPVERLVRLGFIQINKSGRLTLSQKSAVTLAPFLVPKLVRRLRLAEAAGEPGRAQEILLKLNPEVLLRVIDEVAEGWPADESFALLRHLFKRVNRRVDLHLLRVLAACPQAFALLEECLGDRDSLIRAEACVGLGRLEEKSAVFRLIRMLGDPAADVKAGAAEALGRMGSGAAVQALRKLARDYRESSRVRAAAQEAVSRIESRHLLRLRTPDN</sequence>
<dbReference type="AlphaFoldDB" id="A0A8S0VX56"/>
<dbReference type="EMBL" id="LR746496">
    <property type="protein sequence ID" value="CAA7601603.1"/>
    <property type="molecule type" value="Genomic_DNA"/>
</dbReference>
<proteinExistence type="predicted"/>
<evidence type="ECO:0000313" key="1">
    <source>
        <dbReference type="EMBL" id="CAA7601603.1"/>
    </source>
</evidence>
<dbReference type="RefSeq" id="WP_240985108.1">
    <property type="nucleotide sequence ID" value="NZ_CDGJ01000037.1"/>
</dbReference>
<dbReference type="GO" id="GO:0016491">
    <property type="term" value="F:oxidoreductase activity"/>
    <property type="evidence" value="ECO:0007669"/>
    <property type="project" value="TreeGrafter"/>
</dbReference>
<keyword evidence="3" id="KW-1185">Reference proteome</keyword>
<dbReference type="PANTHER" id="PTHR12697:SF5">
    <property type="entry name" value="DEOXYHYPUSINE HYDROXYLASE"/>
    <property type="match status" value="1"/>
</dbReference>
<dbReference type="Proteomes" id="UP001071230">
    <property type="component" value="Unassembled WGS sequence"/>
</dbReference>
<dbReference type="Pfam" id="PF13646">
    <property type="entry name" value="HEAT_2"/>
    <property type="match status" value="1"/>
</dbReference>
<name>A0A8S0VX56_9FIRM</name>
<evidence type="ECO:0000313" key="3">
    <source>
        <dbReference type="Proteomes" id="UP001071230"/>
    </source>
</evidence>
<gene>
    <name evidence="2" type="ORF">DEACI_1546</name>
    <name evidence="1" type="ORF">DEACI_2270</name>
</gene>
<evidence type="ECO:0000313" key="2">
    <source>
        <dbReference type="EMBL" id="CEJ07090.1"/>
    </source>
</evidence>
<dbReference type="InterPro" id="IPR004155">
    <property type="entry name" value="PBS_lyase_HEAT"/>
</dbReference>
<dbReference type="SMART" id="SM00567">
    <property type="entry name" value="EZ_HEAT"/>
    <property type="match status" value="2"/>
</dbReference>
<dbReference type="InterPro" id="IPR016024">
    <property type="entry name" value="ARM-type_fold"/>
</dbReference>
<dbReference type="Gene3D" id="1.25.10.10">
    <property type="entry name" value="Leucine-rich Repeat Variant"/>
    <property type="match status" value="1"/>
</dbReference>
<dbReference type="EMBL" id="CDGJ01000037">
    <property type="protein sequence ID" value="CEJ07090.1"/>
    <property type="molecule type" value="Genomic_DNA"/>
</dbReference>
<keyword evidence="1" id="KW-0456">Lyase</keyword>